<evidence type="ECO:0000313" key="3">
    <source>
        <dbReference type="EMBL" id="RHA99899.1"/>
    </source>
</evidence>
<gene>
    <name evidence="3" type="ORF">DW907_11740</name>
</gene>
<reference evidence="3 4" key="1">
    <citation type="submission" date="2018-08" db="EMBL/GenBank/DDBJ databases">
        <title>A genome reference for cultivated species of the human gut microbiota.</title>
        <authorList>
            <person name="Zou Y."/>
            <person name="Xue W."/>
            <person name="Luo G."/>
        </authorList>
    </citation>
    <scope>NUCLEOTIDE SEQUENCE [LARGE SCALE GENOMIC DNA]</scope>
    <source>
        <strain evidence="3 4">AM42-13AC</strain>
    </source>
</reference>
<dbReference type="InterPro" id="IPR047629">
    <property type="entry name" value="IS1182_transpos"/>
</dbReference>
<comment type="caution">
    <text evidence="3">The sequence shown here is derived from an EMBL/GenBank/DDBJ whole genome shotgun (WGS) entry which is preliminary data.</text>
</comment>
<evidence type="ECO:0000259" key="2">
    <source>
        <dbReference type="Pfam" id="PF13751"/>
    </source>
</evidence>
<dbReference type="InterPro" id="IPR008490">
    <property type="entry name" value="Transposase_InsH_N"/>
</dbReference>
<sequence>MTNRNNAKLDCMIYYTLDELVPQDHLVRKMEDALDFRFIYPKVQHLYSRHGRPSIDPVVLFKMLIINIVFGINSMRKTCQEIEVNLAYRWFLGLSIDEKIPNFSTWSQNYIRRYKDSTIFQEIFMEILEQAVDYGFVDFTTVFGDSTHQKANANKRKSVKKEVEILKKKYEDDLLVEINEDRECIGKEAFDSMVHTEYVHDEETGEEVKKTSTKTITESTIDPESGCFHKGEKEKCFAYSHQTFCDKNSFVLAVTTVPGNVHDSVSFFDAYEELINGKYGYLIKNVSLDAGYMTPAICRAIVQNDQIPYMPYKRPMTKKGFFKKYEYVYDEEYDCYLCPNDKILMYTTTTRNGYRQYKSDPKDCKNCPLRNKCTKSKNMTKVIERHLWEEFREYADEIRHTMEWKEIYPQRKETIERVFADCKENNGLRFTRLKGLKKNQQNAWLIFACHNLKKMSLWRGKYRRKPSKNSIYPSKYTKKDNFISKIAYIQ</sequence>
<dbReference type="PANTHER" id="PTHR33408">
    <property type="entry name" value="TRANSPOSASE"/>
    <property type="match status" value="1"/>
</dbReference>
<name>A0A413U9P1_9FIRM</name>
<dbReference type="InterPro" id="IPR025668">
    <property type="entry name" value="Tnp_DDE_dom"/>
</dbReference>
<dbReference type="PANTHER" id="PTHR33408:SF2">
    <property type="entry name" value="TRANSPOSASE DDE DOMAIN-CONTAINING PROTEIN"/>
    <property type="match status" value="1"/>
</dbReference>
<dbReference type="AlphaFoldDB" id="A0A413U9P1"/>
<dbReference type="Pfam" id="PF05598">
    <property type="entry name" value="DUF772"/>
    <property type="match status" value="1"/>
</dbReference>
<evidence type="ECO:0000313" key="4">
    <source>
        <dbReference type="Proteomes" id="UP000285288"/>
    </source>
</evidence>
<organism evidence="3 4">
    <name type="scientific">Holdemanella biformis</name>
    <dbReference type="NCBI Taxonomy" id="1735"/>
    <lineage>
        <taxon>Bacteria</taxon>
        <taxon>Bacillati</taxon>
        <taxon>Bacillota</taxon>
        <taxon>Erysipelotrichia</taxon>
        <taxon>Erysipelotrichales</taxon>
        <taxon>Erysipelotrichaceae</taxon>
        <taxon>Holdemanella</taxon>
    </lineage>
</organism>
<evidence type="ECO:0000259" key="1">
    <source>
        <dbReference type="Pfam" id="PF05598"/>
    </source>
</evidence>
<protein>
    <submittedName>
        <fullName evidence="3">IS1182 family transposase</fullName>
    </submittedName>
</protein>
<dbReference type="EMBL" id="QSGD01000076">
    <property type="protein sequence ID" value="RHA99899.1"/>
    <property type="molecule type" value="Genomic_DNA"/>
</dbReference>
<dbReference type="NCBIfam" id="NF033551">
    <property type="entry name" value="transpos_IS1182"/>
    <property type="match status" value="1"/>
</dbReference>
<feature type="domain" description="Transposase DDE" evidence="2">
    <location>
        <begin position="337"/>
        <end position="455"/>
    </location>
</feature>
<proteinExistence type="predicted"/>
<accession>A0A413U9P1</accession>
<dbReference type="Proteomes" id="UP000285288">
    <property type="component" value="Unassembled WGS sequence"/>
</dbReference>
<dbReference type="Pfam" id="PF13751">
    <property type="entry name" value="DDE_Tnp_1_6"/>
    <property type="match status" value="1"/>
</dbReference>
<feature type="domain" description="Transposase InsH N-terminal" evidence="1">
    <location>
        <begin position="16"/>
        <end position="110"/>
    </location>
</feature>